<sequence>METCSHTMIAINPSEGSFQRDLGEAEDLNDQPEESLYLAALGGNWENAERIIKKNPGALTAKISMLSLTALHVSAFSGHSKFVEKLVEIMSPEQVALPDLTGNTAHHHAATAGSVKAAMALLKKNPALTEYQGNQGFIPLLSAVVYGAEKGKEMTWFPARRTPHPSSKLLQRIISF</sequence>
<accession>A0AAE0AM53</accession>
<dbReference type="InterPro" id="IPR036770">
    <property type="entry name" value="Ankyrin_rpt-contain_sf"/>
</dbReference>
<evidence type="ECO:0008006" key="3">
    <source>
        <dbReference type="Google" id="ProtNLM"/>
    </source>
</evidence>
<dbReference type="EMBL" id="JANJYJ010000004">
    <property type="protein sequence ID" value="KAK3220220.1"/>
    <property type="molecule type" value="Genomic_DNA"/>
</dbReference>
<dbReference type="AlphaFoldDB" id="A0AAE0AM53"/>
<name>A0AAE0AM53_9ROSI</name>
<dbReference type="PANTHER" id="PTHR24121:SF21">
    <property type="entry name" value="ANKYRIN REPEAT FAMILY PROTEIN"/>
    <property type="match status" value="1"/>
</dbReference>
<evidence type="ECO:0000313" key="1">
    <source>
        <dbReference type="EMBL" id="KAK3220220.1"/>
    </source>
</evidence>
<dbReference type="SUPFAM" id="SSF48403">
    <property type="entry name" value="Ankyrin repeat"/>
    <property type="match status" value="1"/>
</dbReference>
<dbReference type="Gene3D" id="1.25.40.20">
    <property type="entry name" value="Ankyrin repeat-containing domain"/>
    <property type="match status" value="1"/>
</dbReference>
<gene>
    <name evidence="1" type="ORF">Dsin_014190</name>
</gene>
<comment type="caution">
    <text evidence="1">The sequence shown here is derived from an EMBL/GenBank/DDBJ whole genome shotgun (WGS) entry which is preliminary data.</text>
</comment>
<reference evidence="1" key="1">
    <citation type="journal article" date="2023" name="Plant J.">
        <title>Genome sequences and population genomics provide insights into the demographic history, inbreeding, and mutation load of two 'living fossil' tree species of Dipteronia.</title>
        <authorList>
            <person name="Feng Y."/>
            <person name="Comes H.P."/>
            <person name="Chen J."/>
            <person name="Zhu S."/>
            <person name="Lu R."/>
            <person name="Zhang X."/>
            <person name="Li P."/>
            <person name="Qiu J."/>
            <person name="Olsen K.M."/>
            <person name="Qiu Y."/>
        </authorList>
    </citation>
    <scope>NUCLEOTIDE SEQUENCE</scope>
    <source>
        <strain evidence="1">NBL</strain>
    </source>
</reference>
<proteinExistence type="predicted"/>
<dbReference type="PANTHER" id="PTHR24121">
    <property type="entry name" value="NO MECHANORECEPTOR POTENTIAL C, ISOFORM D-RELATED"/>
    <property type="match status" value="1"/>
</dbReference>
<organism evidence="1 2">
    <name type="scientific">Dipteronia sinensis</name>
    <dbReference type="NCBI Taxonomy" id="43782"/>
    <lineage>
        <taxon>Eukaryota</taxon>
        <taxon>Viridiplantae</taxon>
        <taxon>Streptophyta</taxon>
        <taxon>Embryophyta</taxon>
        <taxon>Tracheophyta</taxon>
        <taxon>Spermatophyta</taxon>
        <taxon>Magnoliopsida</taxon>
        <taxon>eudicotyledons</taxon>
        <taxon>Gunneridae</taxon>
        <taxon>Pentapetalae</taxon>
        <taxon>rosids</taxon>
        <taxon>malvids</taxon>
        <taxon>Sapindales</taxon>
        <taxon>Sapindaceae</taxon>
        <taxon>Hippocastanoideae</taxon>
        <taxon>Acereae</taxon>
        <taxon>Dipteronia</taxon>
    </lineage>
</organism>
<keyword evidence="2" id="KW-1185">Reference proteome</keyword>
<protein>
    <recommendedName>
        <fullName evidence="3">Ankyrin repeat protein</fullName>
    </recommendedName>
</protein>
<evidence type="ECO:0000313" key="2">
    <source>
        <dbReference type="Proteomes" id="UP001281410"/>
    </source>
</evidence>
<dbReference type="Proteomes" id="UP001281410">
    <property type="component" value="Unassembled WGS sequence"/>
</dbReference>